<dbReference type="PANTHER" id="PTHR11017">
    <property type="entry name" value="LEUCINE-RICH REPEAT-CONTAINING PROTEIN"/>
    <property type="match status" value="1"/>
</dbReference>
<evidence type="ECO:0000259" key="5">
    <source>
        <dbReference type="PROSITE" id="PS50104"/>
    </source>
</evidence>
<feature type="region of interest" description="Disordered" evidence="4">
    <location>
        <begin position="942"/>
        <end position="969"/>
    </location>
</feature>
<dbReference type="SMART" id="SM00255">
    <property type="entry name" value="TIR"/>
    <property type="match status" value="1"/>
</dbReference>
<dbReference type="PANTHER" id="PTHR11017:SF570">
    <property type="entry name" value="DISEASE RESISTANCE PROTEIN (TIR-NBS CLASS)-RELATED"/>
    <property type="match status" value="1"/>
</dbReference>
<dbReference type="GO" id="GO:0043531">
    <property type="term" value="F:ADP binding"/>
    <property type="evidence" value="ECO:0007669"/>
    <property type="project" value="InterPro"/>
</dbReference>
<name>A0A922A7A0_CARIL</name>
<dbReference type="Pfam" id="PF00931">
    <property type="entry name" value="NB-ARC"/>
    <property type="match status" value="1"/>
</dbReference>
<gene>
    <name evidence="6" type="ORF">I3842_16G107300</name>
</gene>
<dbReference type="InterPro" id="IPR000157">
    <property type="entry name" value="TIR_dom"/>
</dbReference>
<organism evidence="6 7">
    <name type="scientific">Carya illinoinensis</name>
    <name type="common">Pecan</name>
    <dbReference type="NCBI Taxonomy" id="32201"/>
    <lineage>
        <taxon>Eukaryota</taxon>
        <taxon>Viridiplantae</taxon>
        <taxon>Streptophyta</taxon>
        <taxon>Embryophyta</taxon>
        <taxon>Tracheophyta</taxon>
        <taxon>Spermatophyta</taxon>
        <taxon>Magnoliopsida</taxon>
        <taxon>eudicotyledons</taxon>
        <taxon>Gunneridae</taxon>
        <taxon>Pentapetalae</taxon>
        <taxon>rosids</taxon>
        <taxon>fabids</taxon>
        <taxon>Fagales</taxon>
        <taxon>Juglandaceae</taxon>
        <taxon>Carya</taxon>
    </lineage>
</organism>
<dbReference type="InterPro" id="IPR058192">
    <property type="entry name" value="WHD_ROQ1-like"/>
</dbReference>
<dbReference type="Pfam" id="PF23286">
    <property type="entry name" value="LRR_13"/>
    <property type="match status" value="1"/>
</dbReference>
<keyword evidence="2" id="KW-0611">Plant defense</keyword>
<dbReference type="EMBL" id="CM031840">
    <property type="protein sequence ID" value="KAG6673341.1"/>
    <property type="molecule type" value="Genomic_DNA"/>
</dbReference>
<dbReference type="Pfam" id="PF01582">
    <property type="entry name" value="TIR"/>
    <property type="match status" value="1"/>
</dbReference>
<keyword evidence="1" id="KW-0677">Repeat</keyword>
<dbReference type="InterPro" id="IPR002182">
    <property type="entry name" value="NB-ARC"/>
</dbReference>
<dbReference type="Pfam" id="PF23282">
    <property type="entry name" value="WHD_ROQ1"/>
    <property type="match status" value="1"/>
</dbReference>
<evidence type="ECO:0000256" key="1">
    <source>
        <dbReference type="ARBA" id="ARBA00022737"/>
    </source>
</evidence>
<feature type="domain" description="TIR" evidence="5">
    <location>
        <begin position="18"/>
        <end position="183"/>
    </location>
</feature>
<sequence length="969" mass="111562">MAVQGASSSSLSSFIHRWKYDVFLSFRGEDTRKKFTAHLYAALVHQGINTYIDDDKLQRGEEISQALSEAIESSRISVVVLSKNYASSRWCLEELAMIIDCRKTKQQTILPVFYDIDPTEVRHQSKSFGEAWAKLKDKIKDETKVQRWKSALTEVAELAGFTLGDGDESKFIQEVVLKVSGIVKPKSLNHVSKHLVGMQSRVQDIHNKLPSVEVNDTTRILGIFGIGGVGKTTLAKEIYNSFLDQFEYSCFLANVRETSQREDGLIQLQETLLYKILGAWSLKVRNEDEGMGLIKKMLWSKKVLLVLDDVDQLFQVENLLGDRDRLGDWLGLGSLIIVTTRDERLLINYNVHLQYKMKELDHNKALRLFCWNAFKNEEPNQGFAELTENFLRYAGGLPLALEVLGSYLRKREEIKFWEDALEKYKRIPPNNIQDKLRISYDGLEESEKKIFLSIACFFAGRRKKYVTNILDGCCGFFPHADIPILREKCLITIDEYDRINMHDLLKVMGKEIVRKESDKDPGKCTWLWFHEDVRYVLEQNKGTNKIEGILIDLPKKKGLIHLSPGTFEKMPNLRILINCNALFSEPPSYFSNELRVLDFKNYHGTSLPSNFNGKKLVDLRMTKWRLKSLGNKFKLSSSLYISFLFILFFFFLQNFQNLKFLDLEKCDFLKRIPDTSRLPNLEKLTIFDCNRLVEVDQSIGSHCKLINLSIRKCPKLISFPSSLNMRSLESLYVHAGVSLVSFPEIGLEMKCLTWIQWSFTSIKELPHSIGNLTELQHLDLGNNKNLAHIPSSICQLENLIHLNLIGCTKRITYPKLDSLTFTNWFSKVKKLNLQRETFVILPGVMDRFVGLRELILFECDKLKKIEKLPPNIEVVKACGCSSLESFPDISKSSDHVWLAFYDLEPFTLAKGSLQLHFQCRDSYGGPLVPVKRCGVHLVRKDEENAKRKRDDDDEKYYSMDDNLEDGDED</sequence>
<accession>A0A922A7A0</accession>
<protein>
    <recommendedName>
        <fullName evidence="5">TIR domain-containing protein</fullName>
    </recommendedName>
</protein>
<evidence type="ECO:0000256" key="4">
    <source>
        <dbReference type="SAM" id="MobiDB-lite"/>
    </source>
</evidence>
<comment type="caution">
    <text evidence="6">The sequence shown here is derived from an EMBL/GenBank/DDBJ whole genome shotgun (WGS) entry which is preliminary data.</text>
</comment>
<evidence type="ECO:0000256" key="3">
    <source>
        <dbReference type="ARBA" id="ARBA00023027"/>
    </source>
</evidence>
<evidence type="ECO:0000256" key="2">
    <source>
        <dbReference type="ARBA" id="ARBA00022821"/>
    </source>
</evidence>
<dbReference type="InterPro" id="IPR058546">
    <property type="entry name" value="RPS4B/Roq1-like_LRR"/>
</dbReference>
<dbReference type="PROSITE" id="PS50104">
    <property type="entry name" value="TIR"/>
    <property type="match status" value="1"/>
</dbReference>
<evidence type="ECO:0000313" key="6">
    <source>
        <dbReference type="EMBL" id="KAG6673341.1"/>
    </source>
</evidence>
<dbReference type="InterPro" id="IPR044974">
    <property type="entry name" value="Disease_R_plants"/>
</dbReference>
<feature type="compositionally biased region" description="Basic and acidic residues" evidence="4">
    <location>
        <begin position="942"/>
        <end position="958"/>
    </location>
</feature>
<dbReference type="Proteomes" id="UP000811246">
    <property type="component" value="Chromosome 16"/>
</dbReference>
<evidence type="ECO:0000313" key="7">
    <source>
        <dbReference type="Proteomes" id="UP000811246"/>
    </source>
</evidence>
<proteinExistence type="predicted"/>
<dbReference type="GO" id="GO:0007165">
    <property type="term" value="P:signal transduction"/>
    <property type="evidence" value="ECO:0007669"/>
    <property type="project" value="InterPro"/>
</dbReference>
<dbReference type="GO" id="GO:0006952">
    <property type="term" value="P:defense response"/>
    <property type="evidence" value="ECO:0007669"/>
    <property type="project" value="InterPro"/>
</dbReference>
<dbReference type="AlphaFoldDB" id="A0A922A7A0"/>
<keyword evidence="3" id="KW-0520">NAD</keyword>
<dbReference type="FunFam" id="3.40.50.10140:FF:000007">
    <property type="entry name" value="Disease resistance protein (TIR-NBS-LRR class)"/>
    <property type="match status" value="1"/>
</dbReference>
<reference evidence="6" key="1">
    <citation type="submission" date="2021-01" db="EMBL/GenBank/DDBJ databases">
        <authorList>
            <person name="Lovell J.T."/>
            <person name="Bentley N."/>
            <person name="Bhattarai G."/>
            <person name="Jenkins J.W."/>
            <person name="Sreedasyam A."/>
            <person name="Alarcon Y."/>
            <person name="Bock C."/>
            <person name="Boston L."/>
            <person name="Carlson J."/>
            <person name="Cervantes K."/>
            <person name="Clermont K."/>
            <person name="Krom N."/>
            <person name="Kubenka K."/>
            <person name="Mamidi S."/>
            <person name="Mattison C."/>
            <person name="Monteros M."/>
            <person name="Pisani C."/>
            <person name="Plott C."/>
            <person name="Rajasekar S."/>
            <person name="Rhein H.S."/>
            <person name="Rohla C."/>
            <person name="Song M."/>
            <person name="Hilaire R.S."/>
            <person name="Shu S."/>
            <person name="Wells L."/>
            <person name="Wang X."/>
            <person name="Webber J."/>
            <person name="Heerema R.J."/>
            <person name="Klein P."/>
            <person name="Conner P."/>
            <person name="Grauke L."/>
            <person name="Grimwood J."/>
            <person name="Schmutz J."/>
            <person name="Randall J.J."/>
        </authorList>
    </citation>
    <scope>NUCLEOTIDE SEQUENCE</scope>
    <source>
        <tissue evidence="6">Leaf</tissue>
    </source>
</reference>